<keyword evidence="1" id="KW-0472">Membrane</keyword>
<evidence type="ECO:0000313" key="3">
    <source>
        <dbReference type="EMBL" id="MBJ7594089.1"/>
    </source>
</evidence>
<organism evidence="3 4">
    <name type="scientific">Candidatus Aeolococcus gillhamiae</name>
    <dbReference type="NCBI Taxonomy" id="3127015"/>
    <lineage>
        <taxon>Bacteria</taxon>
        <taxon>Bacillati</taxon>
        <taxon>Candidatus Dormiibacterota</taxon>
        <taxon>Candidatus Dormibacteria</taxon>
        <taxon>Candidatus Aeolococcales</taxon>
        <taxon>Candidatus Aeolococcaceae</taxon>
        <taxon>Candidatus Aeolococcus</taxon>
    </lineage>
</organism>
<dbReference type="InterPro" id="IPR009597">
    <property type="entry name" value="DUF1206"/>
</dbReference>
<feature type="transmembrane region" description="Helical" evidence="1">
    <location>
        <begin position="201"/>
        <end position="230"/>
    </location>
</feature>
<feature type="transmembrane region" description="Helical" evidence="1">
    <location>
        <begin position="33"/>
        <end position="52"/>
    </location>
</feature>
<reference evidence="3 4" key="1">
    <citation type="submission" date="2020-10" db="EMBL/GenBank/DDBJ databases">
        <title>Ca. Dormibacterota MAGs.</title>
        <authorList>
            <person name="Montgomery K."/>
        </authorList>
    </citation>
    <scope>NUCLEOTIDE SEQUENCE [LARGE SCALE GENOMIC DNA]</scope>
    <source>
        <strain evidence="3">SC8812_S17_18</strain>
    </source>
</reference>
<evidence type="ECO:0000256" key="1">
    <source>
        <dbReference type="SAM" id="Phobius"/>
    </source>
</evidence>
<evidence type="ECO:0000259" key="2">
    <source>
        <dbReference type="Pfam" id="PF06724"/>
    </source>
</evidence>
<dbReference type="RefSeq" id="WP_337309993.1">
    <property type="nucleotide sequence ID" value="NZ_JAEKNS010000052.1"/>
</dbReference>
<protein>
    <submittedName>
        <fullName evidence="3">DUF1206 domain-containing protein</fullName>
    </submittedName>
</protein>
<dbReference type="EMBL" id="JAEKNS010000052">
    <property type="protein sequence ID" value="MBJ7594089.1"/>
    <property type="molecule type" value="Genomic_DNA"/>
</dbReference>
<keyword evidence="1" id="KW-1133">Transmembrane helix</keyword>
<feature type="transmembrane region" description="Helical" evidence="1">
    <location>
        <begin position="250"/>
        <end position="272"/>
    </location>
</feature>
<feature type="transmembrane region" description="Helical" evidence="1">
    <location>
        <begin position="160"/>
        <end position="180"/>
    </location>
</feature>
<feature type="transmembrane region" description="Helical" evidence="1">
    <location>
        <begin position="112"/>
        <end position="134"/>
    </location>
</feature>
<feature type="domain" description="DUF1206" evidence="2">
    <location>
        <begin position="208"/>
        <end position="277"/>
    </location>
</feature>
<feature type="domain" description="DUF1206" evidence="2">
    <location>
        <begin position="117"/>
        <end position="181"/>
    </location>
</feature>
<evidence type="ECO:0000313" key="4">
    <source>
        <dbReference type="Proteomes" id="UP000606991"/>
    </source>
</evidence>
<feature type="domain" description="DUF1206" evidence="2">
    <location>
        <begin position="31"/>
        <end position="99"/>
    </location>
</feature>
<sequence>MSPSPPAGAQRGEAIAGRALDDKWGERVARAGLLSRAVNYLVLGALVTAVLLGRGNAELDRRGAIESLSGGVAGHVMLVLLCIGFASYIAWQLLRAVTRRKDQSELANAGRRLLALGTAVVYAAFLFTALRVLIGSGTKSPQSDQDSWTARLLSAGGGRVVVAAAGVAIIGVGFALFGYAASRKFESPLDKGAISRPLQRVATILGVAGQSARGLVFGIIGGFVLSAALADDASRSKGLDASLRALAAQRFGAIVLSVVALGFLAFGLYSLLDARYRKDFSR</sequence>
<proteinExistence type="predicted"/>
<dbReference type="Pfam" id="PF06724">
    <property type="entry name" value="DUF1206"/>
    <property type="match status" value="3"/>
</dbReference>
<dbReference type="Proteomes" id="UP000606991">
    <property type="component" value="Unassembled WGS sequence"/>
</dbReference>
<comment type="caution">
    <text evidence="3">The sequence shown here is derived from an EMBL/GenBank/DDBJ whole genome shotgun (WGS) entry which is preliminary data.</text>
</comment>
<name>A0A934JVR2_9BACT</name>
<accession>A0A934JVR2</accession>
<dbReference type="AlphaFoldDB" id="A0A934JVR2"/>
<gene>
    <name evidence="3" type="ORF">JF886_04375</name>
</gene>
<feature type="transmembrane region" description="Helical" evidence="1">
    <location>
        <begin position="72"/>
        <end position="91"/>
    </location>
</feature>
<keyword evidence="1" id="KW-0812">Transmembrane</keyword>